<gene>
    <name evidence="1" type="ORF">G0028_00165</name>
</gene>
<protein>
    <submittedName>
        <fullName evidence="1">Uncharacterized protein</fullName>
    </submittedName>
</protein>
<name>A0A7S7AFV1_9GAMM</name>
<dbReference type="EMBL" id="CP048659">
    <property type="protein sequence ID" value="QOW44452.1"/>
    <property type="molecule type" value="Genomic_DNA"/>
</dbReference>
<accession>A0A7S7AFV1</accession>
<evidence type="ECO:0000313" key="1">
    <source>
        <dbReference type="EMBL" id="QOW44452.1"/>
    </source>
</evidence>
<sequence>MGIEIIICEKDKMIHGFYLGSYSAFYLQIPKKLLVTFPLFEKLIADSGTDEPLSLSGETVLMELILEMRLLLLSVGQQQSNLNQLFVYDDFPMSEQLYLELKSFYDTLRAQNLDTCSITVC</sequence>
<keyword evidence="2" id="KW-1185">Reference proteome</keyword>
<proteinExistence type="predicted"/>
<reference evidence="1 2" key="1">
    <citation type="submission" date="2020-02" db="EMBL/GenBank/DDBJ databases">
        <title>Tigecycline-resistant Acinetobacter species from pigs and migratory birds.</title>
        <authorList>
            <person name="Chen C."/>
            <person name="Sun J."/>
            <person name="Liao X.-P."/>
            <person name="Liu Y.-H."/>
        </authorList>
    </citation>
    <scope>NUCLEOTIDE SEQUENCE [LARGE SCALE GENOMIC DNA]</scope>
    <source>
        <strain evidence="1 2">YH12207_T</strain>
    </source>
</reference>
<organism evidence="1 2">
    <name type="scientific">Acinetobacter piscicola</name>
    <dbReference type="NCBI Taxonomy" id="2006115"/>
    <lineage>
        <taxon>Bacteria</taxon>
        <taxon>Pseudomonadati</taxon>
        <taxon>Pseudomonadota</taxon>
        <taxon>Gammaproteobacteria</taxon>
        <taxon>Moraxellales</taxon>
        <taxon>Moraxellaceae</taxon>
        <taxon>Acinetobacter</taxon>
    </lineage>
</organism>
<dbReference type="AlphaFoldDB" id="A0A7S7AFV1"/>
<dbReference type="Proteomes" id="UP000593966">
    <property type="component" value="Chromosome"/>
</dbReference>
<dbReference type="RefSeq" id="WP_174494084.1">
    <property type="nucleotide sequence ID" value="NZ_CP048659.1"/>
</dbReference>
<evidence type="ECO:0000313" key="2">
    <source>
        <dbReference type="Proteomes" id="UP000593966"/>
    </source>
</evidence>